<comment type="caution">
    <text evidence="1">The sequence shown here is derived from an EMBL/GenBank/DDBJ whole genome shotgun (WGS) entry which is preliminary data.</text>
</comment>
<gene>
    <name evidence="1" type="ORF">QFC22_001947</name>
</gene>
<evidence type="ECO:0000313" key="2">
    <source>
        <dbReference type="Proteomes" id="UP001243375"/>
    </source>
</evidence>
<sequence>MSTQTLRALTRELTTLTSSPPEGVRIHIANEGDLLRNGGVVGIVQGPAGTPYEGGYFRVRFCFTDVDFPNMPPKCTMVTKIFHPNISKTGEICVDTLKKGWKREYGIEHVLVMRKQGNSYLKIIKNIQRRYNARSGDTNVPFLPPSPFAKTPPPEFHDSTISPTSSSTSSNNAQIKSSSHPLQPHKHAFINGTAAPPSSSTSQPNMPVKKVASGAGGAPAAVSAGGAAKVKRGLKRL</sequence>
<proteinExistence type="predicted"/>
<name>A0ACC2XFC5_9TREE</name>
<reference evidence="1" key="1">
    <citation type="submission" date="2023-04" db="EMBL/GenBank/DDBJ databases">
        <title>Draft Genome sequencing of Naganishia species isolated from polar environments using Oxford Nanopore Technology.</title>
        <authorList>
            <person name="Leo P."/>
            <person name="Venkateswaran K."/>
        </authorList>
    </citation>
    <scope>NUCLEOTIDE SEQUENCE</scope>
    <source>
        <strain evidence="1">MNA-CCFEE 5425</strain>
    </source>
</reference>
<protein>
    <submittedName>
        <fullName evidence="1">Uncharacterized protein</fullName>
    </submittedName>
</protein>
<organism evidence="1 2">
    <name type="scientific">Naganishia vaughanmartiniae</name>
    <dbReference type="NCBI Taxonomy" id="1424756"/>
    <lineage>
        <taxon>Eukaryota</taxon>
        <taxon>Fungi</taxon>
        <taxon>Dikarya</taxon>
        <taxon>Basidiomycota</taxon>
        <taxon>Agaricomycotina</taxon>
        <taxon>Tremellomycetes</taxon>
        <taxon>Filobasidiales</taxon>
        <taxon>Filobasidiaceae</taxon>
        <taxon>Naganishia</taxon>
    </lineage>
</organism>
<evidence type="ECO:0000313" key="1">
    <source>
        <dbReference type="EMBL" id="KAJ9122518.1"/>
    </source>
</evidence>
<keyword evidence="2" id="KW-1185">Reference proteome</keyword>
<dbReference type="Proteomes" id="UP001243375">
    <property type="component" value="Unassembled WGS sequence"/>
</dbReference>
<dbReference type="EMBL" id="JASBWU010000004">
    <property type="protein sequence ID" value="KAJ9122518.1"/>
    <property type="molecule type" value="Genomic_DNA"/>
</dbReference>
<accession>A0ACC2XFC5</accession>